<dbReference type="Pfam" id="PF01428">
    <property type="entry name" value="zf-AN1"/>
    <property type="match status" value="1"/>
</dbReference>
<feature type="domain" description="AN1-type" evidence="6">
    <location>
        <begin position="6"/>
        <end position="53"/>
    </location>
</feature>
<keyword evidence="8" id="KW-1185">Reference proteome</keyword>
<evidence type="ECO:0000259" key="6">
    <source>
        <dbReference type="PROSITE" id="PS51039"/>
    </source>
</evidence>
<dbReference type="OrthoDB" id="431929at2759"/>
<dbReference type="PANTHER" id="PTHR14677">
    <property type="entry name" value="ARSENITE INDUCUBLE RNA ASSOCIATED PROTEIN AIP-1-RELATED"/>
    <property type="match status" value="1"/>
</dbReference>
<dbReference type="AlphaFoldDB" id="A0A5C2SQ41"/>
<feature type="compositionally biased region" description="Polar residues" evidence="5">
    <location>
        <begin position="138"/>
        <end position="157"/>
    </location>
</feature>
<feature type="region of interest" description="Disordered" evidence="5">
    <location>
        <begin position="138"/>
        <end position="167"/>
    </location>
</feature>
<dbReference type="STRING" id="1328759.A0A5C2SQ41"/>
<dbReference type="PROSITE" id="PS51039">
    <property type="entry name" value="ZF_AN1"/>
    <property type="match status" value="1"/>
</dbReference>
<accession>A0A5C2SQ41</accession>
<dbReference type="GO" id="GO:0005737">
    <property type="term" value="C:cytoplasm"/>
    <property type="evidence" value="ECO:0007669"/>
    <property type="project" value="TreeGrafter"/>
</dbReference>
<dbReference type="PANTHER" id="PTHR14677:SF20">
    <property type="entry name" value="ZINC FINGER AN1-TYPE CONTAINING 2A-RELATED"/>
    <property type="match status" value="1"/>
</dbReference>
<keyword evidence="2 4" id="KW-0863">Zinc-finger</keyword>
<dbReference type="SMART" id="SM00154">
    <property type="entry name" value="ZnF_AN1"/>
    <property type="match status" value="2"/>
</dbReference>
<evidence type="ECO:0000256" key="3">
    <source>
        <dbReference type="ARBA" id="ARBA00022833"/>
    </source>
</evidence>
<gene>
    <name evidence="7" type="ORF">L227DRAFT_648605</name>
</gene>
<dbReference type="EMBL" id="ML122251">
    <property type="protein sequence ID" value="RPD65760.1"/>
    <property type="molecule type" value="Genomic_DNA"/>
</dbReference>
<sequence length="274" mass="29406">MSEGLPSIGAHCSLPSCNLNDFLPIRCQCQLLFCRDHIAPDVHNCPAQQATHSTDTPSVKLQRCAAEGCNKPSLESFIANPTDTANRSPALCSGCSQAYCAQHREPSSHACTPPSSTTMQPVPEKNAAAKALLAKHFGSSTTSGDSSCARSLTTKPSNPKKEEQQRKIAAMKMRHKAQPGDAKDTAASVSMDQRLYLKVSRTGVSGSERIFWFRKTIITGRALDLLAAHFKMTISDTQPLRLILADGEAAGTSLRTDQPLGDQIPDGSSLTLSR</sequence>
<evidence type="ECO:0000256" key="2">
    <source>
        <dbReference type="ARBA" id="ARBA00022771"/>
    </source>
</evidence>
<dbReference type="InterPro" id="IPR035896">
    <property type="entry name" value="AN1-like_Znf"/>
</dbReference>
<protein>
    <recommendedName>
        <fullName evidence="6">AN1-type domain-containing protein</fullName>
    </recommendedName>
</protein>
<evidence type="ECO:0000256" key="1">
    <source>
        <dbReference type="ARBA" id="ARBA00022723"/>
    </source>
</evidence>
<dbReference type="GO" id="GO:0008270">
    <property type="term" value="F:zinc ion binding"/>
    <property type="evidence" value="ECO:0007669"/>
    <property type="project" value="UniProtKB-KW"/>
</dbReference>
<keyword evidence="1" id="KW-0479">Metal-binding</keyword>
<keyword evidence="3" id="KW-0862">Zinc</keyword>
<evidence type="ECO:0000256" key="4">
    <source>
        <dbReference type="PROSITE-ProRule" id="PRU00449"/>
    </source>
</evidence>
<dbReference type="Gene3D" id="4.10.1110.10">
    <property type="entry name" value="AN1-like Zinc finger"/>
    <property type="match status" value="2"/>
</dbReference>
<proteinExistence type="predicted"/>
<evidence type="ECO:0000256" key="5">
    <source>
        <dbReference type="SAM" id="MobiDB-lite"/>
    </source>
</evidence>
<name>A0A5C2SQ41_9APHY</name>
<feature type="region of interest" description="Disordered" evidence="5">
    <location>
        <begin position="254"/>
        <end position="274"/>
    </location>
</feature>
<dbReference type="SUPFAM" id="SSF118310">
    <property type="entry name" value="AN1-like Zinc finger"/>
    <property type="match status" value="2"/>
</dbReference>
<reference evidence="7" key="1">
    <citation type="journal article" date="2018" name="Genome Biol. Evol.">
        <title>Genomics and development of Lentinus tigrinus, a white-rot wood-decaying mushroom with dimorphic fruiting bodies.</title>
        <authorList>
            <person name="Wu B."/>
            <person name="Xu Z."/>
            <person name="Knudson A."/>
            <person name="Carlson A."/>
            <person name="Chen N."/>
            <person name="Kovaka S."/>
            <person name="LaButti K."/>
            <person name="Lipzen A."/>
            <person name="Pennachio C."/>
            <person name="Riley R."/>
            <person name="Schakwitz W."/>
            <person name="Umezawa K."/>
            <person name="Ohm R.A."/>
            <person name="Grigoriev I.V."/>
            <person name="Nagy L.G."/>
            <person name="Gibbons J."/>
            <person name="Hibbett D."/>
        </authorList>
    </citation>
    <scope>NUCLEOTIDE SEQUENCE [LARGE SCALE GENOMIC DNA]</scope>
    <source>
        <strain evidence="7">ALCF2SS1-6</strain>
    </source>
</reference>
<organism evidence="7 8">
    <name type="scientific">Lentinus tigrinus ALCF2SS1-6</name>
    <dbReference type="NCBI Taxonomy" id="1328759"/>
    <lineage>
        <taxon>Eukaryota</taxon>
        <taxon>Fungi</taxon>
        <taxon>Dikarya</taxon>
        <taxon>Basidiomycota</taxon>
        <taxon>Agaricomycotina</taxon>
        <taxon>Agaricomycetes</taxon>
        <taxon>Polyporales</taxon>
        <taxon>Polyporaceae</taxon>
        <taxon>Lentinus</taxon>
    </lineage>
</organism>
<dbReference type="InterPro" id="IPR000058">
    <property type="entry name" value="Znf_AN1"/>
</dbReference>
<dbReference type="Proteomes" id="UP000313359">
    <property type="component" value="Unassembled WGS sequence"/>
</dbReference>
<evidence type="ECO:0000313" key="8">
    <source>
        <dbReference type="Proteomes" id="UP000313359"/>
    </source>
</evidence>
<evidence type="ECO:0000313" key="7">
    <source>
        <dbReference type="EMBL" id="RPD65760.1"/>
    </source>
</evidence>